<dbReference type="EMBL" id="JBHLTG010000002">
    <property type="protein sequence ID" value="MFC0678710.1"/>
    <property type="molecule type" value="Genomic_DNA"/>
</dbReference>
<organism evidence="6 7">
    <name type="scientific">Lysobacter korlensis</name>
    <dbReference type="NCBI Taxonomy" id="553636"/>
    <lineage>
        <taxon>Bacteria</taxon>
        <taxon>Pseudomonadati</taxon>
        <taxon>Pseudomonadota</taxon>
        <taxon>Gammaproteobacteria</taxon>
        <taxon>Lysobacterales</taxon>
        <taxon>Lysobacteraceae</taxon>
        <taxon>Lysobacter</taxon>
    </lineage>
</organism>
<keyword evidence="4" id="KW-0812">Transmembrane</keyword>
<feature type="transmembrane region" description="Helical" evidence="4">
    <location>
        <begin position="124"/>
        <end position="148"/>
    </location>
</feature>
<comment type="caution">
    <text evidence="6">The sequence shown here is derived from an EMBL/GenBank/DDBJ whole genome shotgun (WGS) entry which is preliminary data.</text>
</comment>
<sequence length="514" mass="50829">MTDNSDFASRPQHPDAASTPSTPEAPAASATTQPPVAPQYGVQPPAQQSPFTRPQHEAPAYAATDAAVPNAAAPNAYGAPGYATGPQPTAAYPPSADAQPTTEYARTGAPAEPERKRGAKTVPLVVGALVVGALAGGASGAGIASLTLNNAGTTETTSSSPTTVTVNKPADATVITAAAATAAPSTVTLFVTAEIGAGSGSGVVISEDGYIVTNSHVVTLGGAVADPQIQVQTYDGRLLDASVVGRDPIADIAVIKVDGAAGLQPAEWADSDELNVGDTTVVVGAPLGLANSVSSGIVSALNRSITVSSSEVPEEVVPENGTEESPPPFDFWNFDIPGQEQEPSSASQRVSLAVIQTDAAINQGNSGGALVNESGQVIGINVAIASTGGEEGGNIGLGFAIPSKLAQRVAQELIEDGKASHGLLGASVTDATGDTTVDADVVGAVIQQVSDGGAAAAAGLRVGDVVTGVNGVPITSSTDLTAQIRALAGGSDAEIAYVRGGAAQLVKVTLGELD</sequence>
<dbReference type="Gene3D" id="2.30.42.10">
    <property type="match status" value="1"/>
</dbReference>
<evidence type="ECO:0000313" key="6">
    <source>
        <dbReference type="EMBL" id="MFC0678710.1"/>
    </source>
</evidence>
<keyword evidence="4" id="KW-1133">Transmembrane helix</keyword>
<proteinExistence type="predicted"/>
<dbReference type="SUPFAM" id="SSF50494">
    <property type="entry name" value="Trypsin-like serine proteases"/>
    <property type="match status" value="1"/>
</dbReference>
<evidence type="ECO:0000256" key="4">
    <source>
        <dbReference type="SAM" id="Phobius"/>
    </source>
</evidence>
<feature type="compositionally biased region" description="Low complexity" evidence="3">
    <location>
        <begin position="14"/>
        <end position="34"/>
    </location>
</feature>
<keyword evidence="7" id="KW-1185">Reference proteome</keyword>
<dbReference type="PANTHER" id="PTHR43343">
    <property type="entry name" value="PEPTIDASE S12"/>
    <property type="match status" value="1"/>
</dbReference>
<evidence type="ECO:0000256" key="3">
    <source>
        <dbReference type="SAM" id="MobiDB-lite"/>
    </source>
</evidence>
<dbReference type="Pfam" id="PF13180">
    <property type="entry name" value="PDZ_2"/>
    <property type="match status" value="1"/>
</dbReference>
<feature type="domain" description="PDZ" evidence="5">
    <location>
        <begin position="413"/>
        <end position="478"/>
    </location>
</feature>
<dbReference type="SUPFAM" id="SSF50156">
    <property type="entry name" value="PDZ domain-like"/>
    <property type="match status" value="1"/>
</dbReference>
<dbReference type="Pfam" id="PF13365">
    <property type="entry name" value="Trypsin_2"/>
    <property type="match status" value="1"/>
</dbReference>
<dbReference type="InterPro" id="IPR036034">
    <property type="entry name" value="PDZ_sf"/>
</dbReference>
<keyword evidence="2" id="KW-0378">Hydrolase</keyword>
<dbReference type="SMART" id="SM00228">
    <property type="entry name" value="PDZ"/>
    <property type="match status" value="1"/>
</dbReference>
<dbReference type="Proteomes" id="UP001589896">
    <property type="component" value="Unassembled WGS sequence"/>
</dbReference>
<name>A0ABV6RNY7_9GAMM</name>
<dbReference type="RefSeq" id="WP_386668793.1">
    <property type="nucleotide sequence ID" value="NZ_JBHLTG010000002.1"/>
</dbReference>
<dbReference type="PANTHER" id="PTHR43343:SF3">
    <property type="entry name" value="PROTEASE DO-LIKE 8, CHLOROPLASTIC"/>
    <property type="match status" value="1"/>
</dbReference>
<dbReference type="PROSITE" id="PS50106">
    <property type="entry name" value="PDZ"/>
    <property type="match status" value="1"/>
</dbReference>
<reference evidence="6 7" key="1">
    <citation type="submission" date="2024-09" db="EMBL/GenBank/DDBJ databases">
        <authorList>
            <person name="Sun Q."/>
            <person name="Mori K."/>
        </authorList>
    </citation>
    <scope>NUCLEOTIDE SEQUENCE [LARGE SCALE GENOMIC DNA]</scope>
    <source>
        <strain evidence="6 7">KCTC 23076</strain>
    </source>
</reference>
<evidence type="ECO:0000256" key="2">
    <source>
        <dbReference type="ARBA" id="ARBA00022801"/>
    </source>
</evidence>
<feature type="region of interest" description="Disordered" evidence="3">
    <location>
        <begin position="1"/>
        <end position="66"/>
    </location>
</feature>
<feature type="region of interest" description="Disordered" evidence="3">
    <location>
        <begin position="84"/>
        <end position="116"/>
    </location>
</feature>
<dbReference type="InterPro" id="IPR001940">
    <property type="entry name" value="Peptidase_S1C"/>
</dbReference>
<keyword evidence="4" id="KW-0472">Membrane</keyword>
<dbReference type="InterPro" id="IPR001478">
    <property type="entry name" value="PDZ"/>
</dbReference>
<evidence type="ECO:0000256" key="1">
    <source>
        <dbReference type="ARBA" id="ARBA00022670"/>
    </source>
</evidence>
<evidence type="ECO:0000259" key="5">
    <source>
        <dbReference type="PROSITE" id="PS50106"/>
    </source>
</evidence>
<gene>
    <name evidence="6" type="ORF">ACFFGH_12750</name>
</gene>
<accession>A0ABV6RNY7</accession>
<dbReference type="InterPro" id="IPR051201">
    <property type="entry name" value="Chloro_Bact_Ser_Proteases"/>
</dbReference>
<dbReference type="PRINTS" id="PR00834">
    <property type="entry name" value="PROTEASES2C"/>
</dbReference>
<evidence type="ECO:0000313" key="7">
    <source>
        <dbReference type="Proteomes" id="UP001589896"/>
    </source>
</evidence>
<dbReference type="Gene3D" id="2.40.10.120">
    <property type="match status" value="2"/>
</dbReference>
<dbReference type="InterPro" id="IPR009003">
    <property type="entry name" value="Peptidase_S1_PA"/>
</dbReference>
<keyword evidence="1" id="KW-0645">Protease</keyword>
<protein>
    <submittedName>
        <fullName evidence="6">Trypsin-like peptidase domain-containing protein</fullName>
    </submittedName>
</protein>